<dbReference type="PANTHER" id="PTHR43781">
    <property type="entry name" value="SACCHAROPINE DEHYDROGENASE"/>
    <property type="match status" value="1"/>
</dbReference>
<gene>
    <name evidence="2" type="ORF">Airi02_077310</name>
</gene>
<sequence length="352" mass="36231">MKIAVYGANGYTGRLVVAELARRGIDLVLVGRDIERLRKAAAGTEARAAGVDDTAALAGAFHDCDAVINCAGPFSVSGEAVVRAAIRAGRHYVDISGEQLYLKRIHDTFAQEATNAGVTVVPGVNDDGLPSDLIAHLAARRVSPVAELVIALDLARSGAAPSRGTLRSALANIGTFTGGGLTYRDGDWRPDVPALRTSIAFPAGTGPAPVARFPLPGVVTVPRHVSARHVEGVVRTELVAAFSAVTPEVVDSVPDGPSEDGRRAGRWTVMAEATGQDGRSARGVVSGPDTYGSTAVIAVESARRLVAGGAEPGVLAPAQAYDPIGFLDFLTEHGATWAVEVGPAPRTGPGLT</sequence>
<comment type="caution">
    <text evidence="2">The sequence shown here is derived from an EMBL/GenBank/DDBJ whole genome shotgun (WGS) entry which is preliminary data.</text>
</comment>
<dbReference type="EMBL" id="BSTK01000014">
    <property type="protein sequence ID" value="GLY89802.1"/>
    <property type="molecule type" value="Genomic_DNA"/>
</dbReference>
<dbReference type="PANTHER" id="PTHR43781:SF1">
    <property type="entry name" value="SACCHAROPINE DEHYDROGENASE"/>
    <property type="match status" value="1"/>
</dbReference>
<dbReference type="RefSeq" id="WP_285580273.1">
    <property type="nucleotide sequence ID" value="NZ_BSTK01000014.1"/>
</dbReference>
<evidence type="ECO:0000259" key="1">
    <source>
        <dbReference type="Pfam" id="PF03435"/>
    </source>
</evidence>
<evidence type="ECO:0000313" key="3">
    <source>
        <dbReference type="Proteomes" id="UP001165074"/>
    </source>
</evidence>
<evidence type="ECO:0000313" key="2">
    <source>
        <dbReference type="EMBL" id="GLY89802.1"/>
    </source>
</evidence>
<keyword evidence="3" id="KW-1185">Reference proteome</keyword>
<dbReference type="SUPFAM" id="SSF51735">
    <property type="entry name" value="NAD(P)-binding Rossmann-fold domains"/>
    <property type="match status" value="1"/>
</dbReference>
<name>A0A9W6SCN0_9ACTN</name>
<dbReference type="InterPro" id="IPR036291">
    <property type="entry name" value="NAD(P)-bd_dom_sf"/>
</dbReference>
<reference evidence="2" key="1">
    <citation type="submission" date="2023-03" db="EMBL/GenBank/DDBJ databases">
        <title>Actinoallomurus iriomotensis NBRC 103684.</title>
        <authorList>
            <person name="Ichikawa N."/>
            <person name="Sato H."/>
            <person name="Tonouchi N."/>
        </authorList>
    </citation>
    <scope>NUCLEOTIDE SEQUENCE</scope>
    <source>
        <strain evidence="2">NBRC 103684</strain>
    </source>
</reference>
<proteinExistence type="predicted"/>
<accession>A0A9W6SCN0</accession>
<dbReference type="Gene3D" id="3.40.50.720">
    <property type="entry name" value="NAD(P)-binding Rossmann-like Domain"/>
    <property type="match status" value="1"/>
</dbReference>
<organism evidence="2 3">
    <name type="scientific">Actinoallomurus iriomotensis</name>
    <dbReference type="NCBI Taxonomy" id="478107"/>
    <lineage>
        <taxon>Bacteria</taxon>
        <taxon>Bacillati</taxon>
        <taxon>Actinomycetota</taxon>
        <taxon>Actinomycetes</taxon>
        <taxon>Streptosporangiales</taxon>
        <taxon>Thermomonosporaceae</taxon>
        <taxon>Actinoallomurus</taxon>
    </lineage>
</organism>
<dbReference type="InterPro" id="IPR005097">
    <property type="entry name" value="Sacchrp_dh_NADP-bd"/>
</dbReference>
<dbReference type="Proteomes" id="UP001165074">
    <property type="component" value="Unassembled WGS sequence"/>
</dbReference>
<feature type="domain" description="Saccharopine dehydrogenase NADP binding" evidence="1">
    <location>
        <begin position="3"/>
        <end position="121"/>
    </location>
</feature>
<dbReference type="Pfam" id="PF03435">
    <property type="entry name" value="Sacchrp_dh_NADP"/>
    <property type="match status" value="1"/>
</dbReference>
<dbReference type="AlphaFoldDB" id="A0A9W6SCN0"/>
<protein>
    <submittedName>
        <fullName evidence="2">Saccharopine dehydrogenase</fullName>
    </submittedName>
</protein>